<organism evidence="2 3">
    <name type="scientific">Schizothecium vesticola</name>
    <dbReference type="NCBI Taxonomy" id="314040"/>
    <lineage>
        <taxon>Eukaryota</taxon>
        <taxon>Fungi</taxon>
        <taxon>Dikarya</taxon>
        <taxon>Ascomycota</taxon>
        <taxon>Pezizomycotina</taxon>
        <taxon>Sordariomycetes</taxon>
        <taxon>Sordariomycetidae</taxon>
        <taxon>Sordariales</taxon>
        <taxon>Schizotheciaceae</taxon>
        <taxon>Schizothecium</taxon>
    </lineage>
</organism>
<dbReference type="EMBL" id="JAUKUD010000007">
    <property type="protein sequence ID" value="KAK0738539.1"/>
    <property type="molecule type" value="Genomic_DNA"/>
</dbReference>
<accession>A0AA40BQI2</accession>
<feature type="region of interest" description="Disordered" evidence="1">
    <location>
        <begin position="37"/>
        <end position="157"/>
    </location>
</feature>
<evidence type="ECO:0000313" key="2">
    <source>
        <dbReference type="EMBL" id="KAK0738539.1"/>
    </source>
</evidence>
<reference evidence="2" key="1">
    <citation type="submission" date="2023-06" db="EMBL/GenBank/DDBJ databases">
        <title>Genome-scale phylogeny and comparative genomics of the fungal order Sordariales.</title>
        <authorList>
            <consortium name="Lawrence Berkeley National Laboratory"/>
            <person name="Hensen N."/>
            <person name="Bonometti L."/>
            <person name="Westerberg I."/>
            <person name="Brannstrom I.O."/>
            <person name="Guillou S."/>
            <person name="Cros-Aarteil S."/>
            <person name="Calhoun S."/>
            <person name="Haridas S."/>
            <person name="Kuo A."/>
            <person name="Mondo S."/>
            <person name="Pangilinan J."/>
            <person name="Riley R."/>
            <person name="LaButti K."/>
            <person name="Andreopoulos B."/>
            <person name="Lipzen A."/>
            <person name="Chen C."/>
            <person name="Yanf M."/>
            <person name="Daum C."/>
            <person name="Ng V."/>
            <person name="Clum A."/>
            <person name="Steindorff A."/>
            <person name="Ohm R."/>
            <person name="Martin F."/>
            <person name="Silar P."/>
            <person name="Natvig D."/>
            <person name="Lalanne C."/>
            <person name="Gautier V."/>
            <person name="Ament-velasquez S.L."/>
            <person name="Kruys A."/>
            <person name="Hutchinson M.I."/>
            <person name="Powell A.J."/>
            <person name="Barry K."/>
            <person name="Miller A.N."/>
            <person name="Grigoriev I.V."/>
            <person name="Debuchy R."/>
            <person name="Gladieux P."/>
            <person name="Thoren M.H."/>
            <person name="Johannesson H."/>
        </authorList>
    </citation>
    <scope>NUCLEOTIDE SEQUENCE</scope>
    <source>
        <strain evidence="2">SMH3187-1</strain>
    </source>
</reference>
<proteinExistence type="predicted"/>
<dbReference type="AlphaFoldDB" id="A0AA40BQI2"/>
<evidence type="ECO:0000313" key="3">
    <source>
        <dbReference type="Proteomes" id="UP001172155"/>
    </source>
</evidence>
<feature type="region of interest" description="Disordered" evidence="1">
    <location>
        <begin position="1"/>
        <end position="25"/>
    </location>
</feature>
<sequence>MVARIRSDSQFGAPLLGGPCGTLDEAPEASWRFSRASISKRKHLNSSHSPPPEDGIQKCRNQTPPRGHGDGLSKAGREPTVSLPTPPSRKNDMQLAPQNLPLANPSLRLDQESNISNPRHPYEQPQASHHTPLQYDFSYMPEPIRKPPSQRRRECQR</sequence>
<keyword evidence="3" id="KW-1185">Reference proteome</keyword>
<dbReference type="Proteomes" id="UP001172155">
    <property type="component" value="Unassembled WGS sequence"/>
</dbReference>
<gene>
    <name evidence="2" type="ORF">B0T18DRAFT_394811</name>
</gene>
<protein>
    <submittedName>
        <fullName evidence="2">Uncharacterized protein</fullName>
    </submittedName>
</protein>
<evidence type="ECO:0000256" key="1">
    <source>
        <dbReference type="SAM" id="MobiDB-lite"/>
    </source>
</evidence>
<name>A0AA40BQI2_9PEZI</name>
<comment type="caution">
    <text evidence="2">The sequence shown here is derived from an EMBL/GenBank/DDBJ whole genome shotgun (WGS) entry which is preliminary data.</text>
</comment>
<feature type="compositionally biased region" description="Basic and acidic residues" evidence="1">
    <location>
        <begin position="67"/>
        <end position="77"/>
    </location>
</feature>